<sequence>MDCVYWIGAFFWLPLFLWLALFLWARFLAYPLFLKYQIRRGKTWCYIPGWWLKNAALRIMVRFVLLLLCVLAALSSSATLYWLYPVSAYWFVFLFLGVLILARPVVNFSMRFVYRLELDAYFLEYRKQSEFYDKAGHPLSDYDLAGHAAWAFRDAMHKADAEKRFFKYLKEMSNQAFASEKGSLPC</sequence>
<organism evidence="2 3">
    <name type="scientific">Fibrobacter intestinalis</name>
    <dbReference type="NCBI Taxonomy" id="28122"/>
    <lineage>
        <taxon>Bacteria</taxon>
        <taxon>Pseudomonadati</taxon>
        <taxon>Fibrobacterota</taxon>
        <taxon>Fibrobacteria</taxon>
        <taxon>Fibrobacterales</taxon>
        <taxon>Fibrobacteraceae</taxon>
        <taxon>Fibrobacter</taxon>
    </lineage>
</organism>
<evidence type="ECO:0000313" key="2">
    <source>
        <dbReference type="EMBL" id="SHK34270.1"/>
    </source>
</evidence>
<gene>
    <name evidence="2" type="ORF">SAMN05720469_10469</name>
</gene>
<dbReference type="AlphaFoldDB" id="A0A1M6RPF5"/>
<keyword evidence="3" id="KW-1185">Reference proteome</keyword>
<keyword evidence="1" id="KW-1133">Transmembrane helix</keyword>
<dbReference type="Proteomes" id="UP000184275">
    <property type="component" value="Unassembled WGS sequence"/>
</dbReference>
<name>A0A1M6RPF5_9BACT</name>
<accession>A0A1M6RPF5</accession>
<keyword evidence="1" id="KW-0812">Transmembrane</keyword>
<feature type="transmembrane region" description="Helical" evidence="1">
    <location>
        <begin position="6"/>
        <end position="33"/>
    </location>
</feature>
<feature type="transmembrane region" description="Helical" evidence="1">
    <location>
        <begin position="88"/>
        <end position="106"/>
    </location>
</feature>
<evidence type="ECO:0000256" key="1">
    <source>
        <dbReference type="SAM" id="Phobius"/>
    </source>
</evidence>
<reference evidence="3" key="1">
    <citation type="submission" date="2016-11" db="EMBL/GenBank/DDBJ databases">
        <authorList>
            <person name="Varghese N."/>
            <person name="Submissions S."/>
        </authorList>
    </citation>
    <scope>NUCLEOTIDE SEQUENCE [LARGE SCALE GENOMIC DNA]</scope>
    <source>
        <strain evidence="3">UWOS</strain>
    </source>
</reference>
<feature type="transmembrane region" description="Helical" evidence="1">
    <location>
        <begin position="63"/>
        <end position="82"/>
    </location>
</feature>
<protein>
    <submittedName>
        <fullName evidence="2">Uncharacterized protein</fullName>
    </submittedName>
</protein>
<keyword evidence="1" id="KW-0472">Membrane</keyword>
<evidence type="ECO:0000313" key="3">
    <source>
        <dbReference type="Proteomes" id="UP000184275"/>
    </source>
</evidence>
<dbReference type="EMBL" id="FRAW01000004">
    <property type="protein sequence ID" value="SHK34270.1"/>
    <property type="molecule type" value="Genomic_DNA"/>
</dbReference>
<proteinExistence type="predicted"/>